<feature type="region of interest" description="Disordered" evidence="1">
    <location>
        <begin position="1"/>
        <end position="26"/>
    </location>
</feature>
<sequence>MGDATSESSQTASEGEGDVIQAPQTHRPSSWALSTIRISSRTLAVPCSSSRRAKLVQHNIVDAQGDLVAPWQIYDKLRPGTLVLINAKLFVWHTGETGDRRTYQIIAEKIKVIEESDQPIEHRDIARIEGPSTPSKRNAPSKTDADSAFDKFQSPSKKNRVG</sequence>
<organism evidence="2 3">
    <name type="scientific">Coprinellus micaceus</name>
    <name type="common">Glistening ink-cap mushroom</name>
    <name type="synonym">Coprinus micaceus</name>
    <dbReference type="NCBI Taxonomy" id="71717"/>
    <lineage>
        <taxon>Eukaryota</taxon>
        <taxon>Fungi</taxon>
        <taxon>Dikarya</taxon>
        <taxon>Basidiomycota</taxon>
        <taxon>Agaricomycotina</taxon>
        <taxon>Agaricomycetes</taxon>
        <taxon>Agaricomycetidae</taxon>
        <taxon>Agaricales</taxon>
        <taxon>Agaricineae</taxon>
        <taxon>Psathyrellaceae</taxon>
        <taxon>Coprinellus</taxon>
    </lineage>
</organism>
<feature type="compositionally biased region" description="Polar residues" evidence="1">
    <location>
        <begin position="1"/>
        <end position="13"/>
    </location>
</feature>
<dbReference type="STRING" id="71717.A0A4Y7RV61"/>
<proteinExistence type="predicted"/>
<comment type="caution">
    <text evidence="2">The sequence shown here is derived from an EMBL/GenBank/DDBJ whole genome shotgun (WGS) entry which is preliminary data.</text>
</comment>
<accession>A0A4Y7RV61</accession>
<feature type="region of interest" description="Disordered" evidence="1">
    <location>
        <begin position="121"/>
        <end position="162"/>
    </location>
</feature>
<evidence type="ECO:0000256" key="1">
    <source>
        <dbReference type="SAM" id="MobiDB-lite"/>
    </source>
</evidence>
<dbReference type="OrthoDB" id="3060725at2759"/>
<reference evidence="2 3" key="1">
    <citation type="journal article" date="2019" name="Nat. Ecol. Evol.">
        <title>Megaphylogeny resolves global patterns of mushroom evolution.</title>
        <authorList>
            <person name="Varga T."/>
            <person name="Krizsan K."/>
            <person name="Foldi C."/>
            <person name="Dima B."/>
            <person name="Sanchez-Garcia M."/>
            <person name="Sanchez-Ramirez S."/>
            <person name="Szollosi G.J."/>
            <person name="Szarkandi J.G."/>
            <person name="Papp V."/>
            <person name="Albert L."/>
            <person name="Andreopoulos W."/>
            <person name="Angelini C."/>
            <person name="Antonin V."/>
            <person name="Barry K.W."/>
            <person name="Bougher N.L."/>
            <person name="Buchanan P."/>
            <person name="Buyck B."/>
            <person name="Bense V."/>
            <person name="Catcheside P."/>
            <person name="Chovatia M."/>
            <person name="Cooper J."/>
            <person name="Damon W."/>
            <person name="Desjardin D."/>
            <person name="Finy P."/>
            <person name="Geml J."/>
            <person name="Haridas S."/>
            <person name="Hughes K."/>
            <person name="Justo A."/>
            <person name="Karasinski D."/>
            <person name="Kautmanova I."/>
            <person name="Kiss B."/>
            <person name="Kocsube S."/>
            <person name="Kotiranta H."/>
            <person name="LaButti K.M."/>
            <person name="Lechner B.E."/>
            <person name="Liimatainen K."/>
            <person name="Lipzen A."/>
            <person name="Lukacs Z."/>
            <person name="Mihaltcheva S."/>
            <person name="Morgado L.N."/>
            <person name="Niskanen T."/>
            <person name="Noordeloos M.E."/>
            <person name="Ohm R.A."/>
            <person name="Ortiz-Santana B."/>
            <person name="Ovrebo C."/>
            <person name="Racz N."/>
            <person name="Riley R."/>
            <person name="Savchenko A."/>
            <person name="Shiryaev A."/>
            <person name="Soop K."/>
            <person name="Spirin V."/>
            <person name="Szebenyi C."/>
            <person name="Tomsovsky M."/>
            <person name="Tulloss R.E."/>
            <person name="Uehling J."/>
            <person name="Grigoriev I.V."/>
            <person name="Vagvolgyi C."/>
            <person name="Papp T."/>
            <person name="Martin F.M."/>
            <person name="Miettinen O."/>
            <person name="Hibbett D.S."/>
            <person name="Nagy L.G."/>
        </authorList>
    </citation>
    <scope>NUCLEOTIDE SEQUENCE [LARGE SCALE GENOMIC DNA]</scope>
    <source>
        <strain evidence="2 3">FP101781</strain>
    </source>
</reference>
<protein>
    <submittedName>
        <fullName evidence="2">Uncharacterized protein</fullName>
    </submittedName>
</protein>
<feature type="compositionally biased region" description="Polar residues" evidence="1">
    <location>
        <begin position="132"/>
        <end position="141"/>
    </location>
</feature>
<gene>
    <name evidence="2" type="ORF">FA13DRAFT_1782874</name>
</gene>
<evidence type="ECO:0000313" key="3">
    <source>
        <dbReference type="Proteomes" id="UP000298030"/>
    </source>
</evidence>
<dbReference type="EMBL" id="QPFP01000430">
    <property type="protein sequence ID" value="TEB12650.1"/>
    <property type="molecule type" value="Genomic_DNA"/>
</dbReference>
<dbReference type="AlphaFoldDB" id="A0A4Y7RV61"/>
<keyword evidence="3" id="KW-1185">Reference proteome</keyword>
<dbReference type="Proteomes" id="UP000298030">
    <property type="component" value="Unassembled WGS sequence"/>
</dbReference>
<evidence type="ECO:0000313" key="2">
    <source>
        <dbReference type="EMBL" id="TEB12650.1"/>
    </source>
</evidence>
<name>A0A4Y7RV61_COPMI</name>